<dbReference type="KEGG" id="cke:B5M06_13420"/>
<name>A0A1V0BGR8_9BURK</name>
<dbReference type="RefSeq" id="WP_054065257.1">
    <property type="nucleotide sequence ID" value="NZ_CP020121.1"/>
</dbReference>
<dbReference type="Proteomes" id="UP000242792">
    <property type="component" value="Chromosome"/>
</dbReference>
<evidence type="ECO:0000313" key="2">
    <source>
        <dbReference type="Proteomes" id="UP000242792"/>
    </source>
</evidence>
<protein>
    <submittedName>
        <fullName evidence="1">Uncharacterized protein</fullName>
    </submittedName>
</protein>
<sequence length="88" mass="9254">MTTEHISVHLDGLDAMVADLQLLANAAERSVKVRNALVDFFGSGVQTSGVDVQRCATSVAGELWIEAKLCDRLAALVSAVRAGDVDAL</sequence>
<dbReference type="GeneID" id="83040318"/>
<proteinExistence type="predicted"/>
<gene>
    <name evidence="1" type="ORF">B5M06_13420</name>
</gene>
<evidence type="ECO:0000313" key="1">
    <source>
        <dbReference type="EMBL" id="AQZ99107.1"/>
    </source>
</evidence>
<dbReference type="EMBL" id="CP020121">
    <property type="protein sequence ID" value="AQZ99107.1"/>
    <property type="molecule type" value="Genomic_DNA"/>
</dbReference>
<reference evidence="1 2" key="1">
    <citation type="submission" date="2017-03" db="EMBL/GenBank/DDBJ databases">
        <title>Rapid Whole Genome Sequencing of Comamonas kerstersii Causing Continuous ambulatory Peritoneal Dialysis-Associated Peritonitis.</title>
        <authorList>
            <person name="Zheng B."/>
        </authorList>
    </citation>
    <scope>NUCLEOTIDE SEQUENCE [LARGE SCALE GENOMIC DNA]</scope>
    <source>
        <strain evidence="1 2">8943</strain>
    </source>
</reference>
<organism evidence="1 2">
    <name type="scientific">Comamonas kerstersii</name>
    <dbReference type="NCBI Taxonomy" id="225992"/>
    <lineage>
        <taxon>Bacteria</taxon>
        <taxon>Pseudomonadati</taxon>
        <taxon>Pseudomonadota</taxon>
        <taxon>Betaproteobacteria</taxon>
        <taxon>Burkholderiales</taxon>
        <taxon>Comamonadaceae</taxon>
        <taxon>Comamonas</taxon>
    </lineage>
</organism>
<dbReference type="AlphaFoldDB" id="A0A1V0BGR8"/>
<accession>A0A1V0BGR8</accession>